<dbReference type="RefSeq" id="WP_206511061.1">
    <property type="nucleotide sequence ID" value="NZ_JBBPCN010000001.1"/>
</dbReference>
<dbReference type="Pfam" id="PF03432">
    <property type="entry name" value="Relaxase"/>
    <property type="match status" value="1"/>
</dbReference>
<feature type="compositionally biased region" description="Basic and acidic residues" evidence="1">
    <location>
        <begin position="206"/>
        <end position="219"/>
    </location>
</feature>
<gene>
    <name evidence="3" type="ORF">AABD04_20170</name>
</gene>
<dbReference type="EMBL" id="JBBPCN010000001">
    <property type="protein sequence ID" value="MEK8073167.1"/>
    <property type="molecule type" value="Genomic_DNA"/>
</dbReference>
<evidence type="ECO:0000256" key="1">
    <source>
        <dbReference type="SAM" id="MobiDB-lite"/>
    </source>
</evidence>
<reference evidence="3 4" key="1">
    <citation type="submission" date="2024-03" db="EMBL/GenBank/DDBJ databases">
        <title>Rhodococcus navarretei sp. nov. and Pseudarthrobacter quantumdoti sp. nov., two new species with the ability to biosynthesize Quantum Dots isolated from soil samples at Union Glacier, Antarctica.</title>
        <authorList>
            <person name="Vargas M."/>
        </authorList>
    </citation>
    <scope>NUCLEOTIDE SEQUENCE [LARGE SCALE GENOMIC DNA]</scope>
    <source>
        <strain evidence="3 4">EXRC-4A-4</strain>
    </source>
</reference>
<protein>
    <submittedName>
        <fullName evidence="3">Relaxase/mobilization nuclease domain-containing protein</fullName>
    </submittedName>
</protein>
<accession>A0ABU9D323</accession>
<dbReference type="Proteomes" id="UP001456513">
    <property type="component" value="Unassembled WGS sequence"/>
</dbReference>
<organism evidence="3 4">
    <name type="scientific">Rhodococcus navarretei</name>
    <dbReference type="NCBI Taxonomy" id="3128981"/>
    <lineage>
        <taxon>Bacteria</taxon>
        <taxon>Bacillati</taxon>
        <taxon>Actinomycetota</taxon>
        <taxon>Actinomycetes</taxon>
        <taxon>Mycobacteriales</taxon>
        <taxon>Nocardiaceae</taxon>
        <taxon>Rhodococcus</taxon>
    </lineage>
</organism>
<comment type="caution">
    <text evidence="3">The sequence shown here is derived from an EMBL/GenBank/DDBJ whole genome shotgun (WGS) entry which is preliminary data.</text>
</comment>
<feature type="region of interest" description="Disordered" evidence="1">
    <location>
        <begin position="521"/>
        <end position="564"/>
    </location>
</feature>
<evidence type="ECO:0000313" key="3">
    <source>
        <dbReference type="EMBL" id="MEK8073167.1"/>
    </source>
</evidence>
<keyword evidence="4" id="KW-1185">Reference proteome</keyword>
<feature type="domain" description="MobA/VirD2-like nuclease" evidence="2">
    <location>
        <begin position="85"/>
        <end position="187"/>
    </location>
</feature>
<evidence type="ECO:0000259" key="2">
    <source>
        <dbReference type="Pfam" id="PF03432"/>
    </source>
</evidence>
<dbReference type="InterPro" id="IPR005094">
    <property type="entry name" value="Endonuclease_MobA/VirD2"/>
</dbReference>
<sequence>MTGLVVYLAGPGKSNEHENPHVVAGHESIVFAAPAGEMSHEDAIALAGELDTARVVFGTEVSVTSRRKMNAAIDDGVPRSVALADATSDQNVWHCSLSLKPEEGELSDEKWATIAADFMKEMDFDDADSPRAPARWVAIRHGKTKAGGDHIHIAASAVREDGTKVNTFNDRKRAQAACNTLEHRYGLDVLQSREQQLGGRGSKPAEQGRADRAHLPETGRDVLERRVRAAATASKTEAEFVRRLRGSGVLVRPRFTKGTTDTVEGYSVALRPNQGEGPVAAVWYGGGKLSKDLTLPRLRSEWDTTTEESANAVDEWTAAKAGKPAKRSGPEAVVADPKLLARAAEDLERWNEYLTSIPVTDRAQWARAAGRTSGVFAAWSAKVENRPGPLAHASKQLARAAQLPAHQRAAKPAGVVSAGGAALIVMACKPGLDATTGYILLLRQLMKATEAIAAASRAAGNAEYAHDLEIVTRERLSEVHTRLEGIELPSAADVYREGTAAEVDATRAAYTVDELTDAESAQRVAQVMAPPPSANTPSKPRTSEQPRRVQPKKPKRERDSRDGR</sequence>
<evidence type="ECO:0000313" key="4">
    <source>
        <dbReference type="Proteomes" id="UP001456513"/>
    </source>
</evidence>
<name>A0ABU9D323_9NOCA</name>
<feature type="region of interest" description="Disordered" evidence="1">
    <location>
        <begin position="193"/>
        <end position="219"/>
    </location>
</feature>
<proteinExistence type="predicted"/>